<feature type="domain" description="RabBD" evidence="3">
    <location>
        <begin position="4"/>
        <end position="63"/>
    </location>
</feature>
<dbReference type="InterPro" id="IPR010911">
    <property type="entry name" value="Rab_BD"/>
</dbReference>
<keyword evidence="2" id="KW-0963">Cytoplasm</keyword>
<evidence type="ECO:0000259" key="3">
    <source>
        <dbReference type="PROSITE" id="PS50916"/>
    </source>
</evidence>
<organism evidence="4 5">
    <name type="scientific">Cirrhinus molitorella</name>
    <name type="common">mud carp</name>
    <dbReference type="NCBI Taxonomy" id="172907"/>
    <lineage>
        <taxon>Eukaryota</taxon>
        <taxon>Metazoa</taxon>
        <taxon>Chordata</taxon>
        <taxon>Craniata</taxon>
        <taxon>Vertebrata</taxon>
        <taxon>Euteleostomi</taxon>
        <taxon>Actinopterygii</taxon>
        <taxon>Neopterygii</taxon>
        <taxon>Teleostei</taxon>
        <taxon>Ostariophysi</taxon>
        <taxon>Cypriniformes</taxon>
        <taxon>Cyprinidae</taxon>
        <taxon>Labeoninae</taxon>
        <taxon>Labeonini</taxon>
        <taxon>Cirrhinus</taxon>
    </lineage>
</organism>
<protein>
    <recommendedName>
        <fullName evidence="3">RabBD domain-containing protein</fullName>
    </recommendedName>
</protein>
<sequence>MGRKLDLSGLSNDEAEHVLRVVQRDMHLRKKEKERLRGLLLINKSTLHCYTPAIRGKLLFLAAYKEEHPFAATLLLKGQAALLPCS</sequence>
<reference evidence="4 5" key="1">
    <citation type="submission" date="2023-09" db="EMBL/GenBank/DDBJ databases">
        <authorList>
            <person name="Wang M."/>
        </authorList>
    </citation>
    <scope>NUCLEOTIDE SEQUENCE [LARGE SCALE GENOMIC DNA]</scope>
    <source>
        <strain evidence="4">GT-2023</strain>
        <tissue evidence="4">Liver</tissue>
    </source>
</reference>
<comment type="caution">
    <text evidence="4">The sequence shown here is derived from an EMBL/GenBank/DDBJ whole genome shotgun (WGS) entry which is preliminary data.</text>
</comment>
<dbReference type="InterPro" id="IPR013083">
    <property type="entry name" value="Znf_RING/FYVE/PHD"/>
</dbReference>
<evidence type="ECO:0000256" key="2">
    <source>
        <dbReference type="ARBA" id="ARBA00022490"/>
    </source>
</evidence>
<evidence type="ECO:0000313" key="4">
    <source>
        <dbReference type="EMBL" id="KAL1248851.1"/>
    </source>
</evidence>
<evidence type="ECO:0000256" key="1">
    <source>
        <dbReference type="ARBA" id="ARBA00004556"/>
    </source>
</evidence>
<dbReference type="PANTHER" id="PTHR14555:SF6">
    <property type="entry name" value="RAB EFFECTOR MYRIP"/>
    <property type="match status" value="1"/>
</dbReference>
<keyword evidence="5" id="KW-1185">Reference proteome</keyword>
<dbReference type="Gene3D" id="3.30.40.10">
    <property type="entry name" value="Zinc/RING finger domain, C3HC4 (zinc finger)"/>
    <property type="match status" value="1"/>
</dbReference>
<dbReference type="Proteomes" id="UP001558613">
    <property type="component" value="Unassembled WGS sequence"/>
</dbReference>
<evidence type="ECO:0000313" key="5">
    <source>
        <dbReference type="Proteomes" id="UP001558613"/>
    </source>
</evidence>
<dbReference type="EMBL" id="JAYMGO010000024">
    <property type="protein sequence ID" value="KAL1248851.1"/>
    <property type="molecule type" value="Genomic_DNA"/>
</dbReference>
<name>A0ABR3L9R5_9TELE</name>
<dbReference type="InterPro" id="IPR051745">
    <property type="entry name" value="Intracell_Transport_Effector"/>
</dbReference>
<gene>
    <name evidence="4" type="ORF">QQF64_022169</name>
</gene>
<dbReference type="PANTHER" id="PTHR14555">
    <property type="entry name" value="MYELIN-ASSOCIATED OLIGODENDROCYTIC BASIC PROTEIN MOBP -RELATED"/>
    <property type="match status" value="1"/>
</dbReference>
<accession>A0ABR3L9R5</accession>
<dbReference type="PROSITE" id="PS50916">
    <property type="entry name" value="RABBD"/>
    <property type="match status" value="1"/>
</dbReference>
<comment type="subcellular location">
    <subcellularLocation>
        <location evidence="1">Cytoplasm</location>
        <location evidence="1">Perinuclear region</location>
    </subcellularLocation>
</comment>
<proteinExistence type="predicted"/>
<dbReference type="InterPro" id="IPR041282">
    <property type="entry name" value="FYVE_2"/>
</dbReference>
<dbReference type="Pfam" id="PF02318">
    <property type="entry name" value="FYVE_2"/>
    <property type="match status" value="1"/>
</dbReference>